<evidence type="ECO:0000313" key="6">
    <source>
        <dbReference type="EMBL" id="RYC03732.1"/>
    </source>
</evidence>
<feature type="transmembrane region" description="Helical" evidence="2">
    <location>
        <begin position="1199"/>
        <end position="1219"/>
    </location>
</feature>
<dbReference type="OrthoDB" id="5242711at2"/>
<evidence type="ECO:0000313" key="7">
    <source>
        <dbReference type="Proteomes" id="UP000293291"/>
    </source>
</evidence>
<reference evidence="6 7" key="1">
    <citation type="submission" date="2019-01" db="EMBL/GenBank/DDBJ databases">
        <title>Novel species of Nocardioides.</title>
        <authorList>
            <person name="Liu Q."/>
            <person name="Xin Y.-H."/>
        </authorList>
    </citation>
    <scope>NUCLEOTIDE SEQUENCE [LARGE SCALE GENOMIC DNA]</scope>
    <source>
        <strain evidence="6 7">CGMCC 4.6875</strain>
    </source>
</reference>
<feature type="transmembrane region" description="Helical" evidence="2">
    <location>
        <begin position="127"/>
        <end position="146"/>
    </location>
</feature>
<feature type="transmembrane region" description="Helical" evidence="2">
    <location>
        <begin position="336"/>
        <end position="357"/>
    </location>
</feature>
<sequence length="1232" mass="124931">MTVAGVRTLVVSALAAAVAVRVTATQPLAGAYARIAADPTGALRGAADGWTVSGTLGDATAQGLREVPVAAFFWLADVLGLPPVGGRAAWSVLVLVLAVVGAVRLARAQAPGSAVRDDHDHGADEPWTPWFGAALFACAPVLVTTVQHSPGDALVVAVLPWVLVPLVRREDGWRAAARSSVWLGLAGAGTPPWALAALAAGAVAAVATSRRPRGTRQLVRWSVLAVVSSSWWIVAYVWEAAYATDLSGLARTGLSTSALADSLGLPGRGWWAVLVLLAPVAVAGCAIAFRVAGDLAVAGALLALAGAAVVLGAASGEWPAWLPLPASAATVTDALATPWVVLAGWVGLAALLAWTPLVDHLLARVPRAGASQPARETGVVVASVAVLAVGVVGPVLVAQEDAAEPVATDPSVWAQVAEWSATAPPGRVLVLPAAADGRVEPAVTDALRDRPWISRDTLPLSGPGATAALDSAIGRLSRGHDGAGTAAALRHLGVSYVLLRNDVAPAADRDRPLALVRHALVREGASRVAVVLPGGAEQGVPGIVDLGVRDPSGSLEIWAVDQASDGTVLDDGLLAVSGDPAVVGDLADAGLAPGAALALGPAPEGAAGIVSDSARRQDVDQLVPSDPYGPVLAEGEPRTVRPAGAAAEPTASSVLSGAQEVRASSSAADLDGSRRRTGAVPSAAVDGNAFTAWQSRRGAVVSEWWEIAFDGATDLTGGTLQVVQNAFSTSLVTRVRLESDAGTTEVDVPVDGLVGIGAAGRTERLRVVATAVSGTTDATRSFAISELTLPGLAVREELVVDGPDADTWVLAARPPSFATCVPSYPIGGSGDPAASETVCNRSVAVDGPDAGPLLRVLRTEQGGEVAGRVWMRAADSSQSSDLAAQLARPTIVATGSSTASPDLVSGPQAAVDADPATAWRPAADDEAPTLELSWDRATRVSGLRVTTAERQLSTRPTHVVVSYGDGTESATGEIGDDGVVELPPVRTRSLSVRFEAETQQTSVDSLTAGARPVPMTVSEVEVLGGPDVAYEADEVDELPCGSGPDVSVGGESYQTAVSASARQVVEAAVVTATLCERPVLRAGEVAVRIDATFSWIPLGVVLSPPGGPLGTVDDLSAESFGPAGVPVGTIGATGGAGGAEIDVDGPATVVLAVPAGKGWTAVADGRELPSLTVDGWAQAWQAPDGSSRVRLRYSSVEELRVAAGVAALGWVAVLLLAVSSRSRTRRPGMPRR</sequence>
<dbReference type="Pfam" id="PF11847">
    <property type="entry name" value="GT-C_AftD"/>
    <property type="match status" value="2"/>
</dbReference>
<feature type="compositionally biased region" description="Polar residues" evidence="1">
    <location>
        <begin position="650"/>
        <end position="659"/>
    </location>
</feature>
<name>A0A4Q2SF63_9ACTN</name>
<feature type="chain" id="PRO_5020558233" evidence="3">
    <location>
        <begin position="25"/>
        <end position="1232"/>
    </location>
</feature>
<dbReference type="EMBL" id="SDWU01000004">
    <property type="protein sequence ID" value="RYC03732.1"/>
    <property type="molecule type" value="Genomic_DNA"/>
</dbReference>
<comment type="caution">
    <text evidence="6">The sequence shown here is derived from an EMBL/GenBank/DDBJ whole genome shotgun (WGS) entry which is preliminary data.</text>
</comment>
<feature type="region of interest" description="Disordered" evidence="1">
    <location>
        <begin position="639"/>
        <end position="659"/>
    </location>
</feature>
<dbReference type="Proteomes" id="UP000293291">
    <property type="component" value="Unassembled WGS sequence"/>
</dbReference>
<dbReference type="InterPro" id="IPR021798">
    <property type="entry name" value="AftD_N"/>
</dbReference>
<evidence type="ECO:0000256" key="1">
    <source>
        <dbReference type="SAM" id="MobiDB-lite"/>
    </source>
</evidence>
<evidence type="ECO:0000256" key="2">
    <source>
        <dbReference type="SAM" id="Phobius"/>
    </source>
</evidence>
<evidence type="ECO:0000256" key="3">
    <source>
        <dbReference type="SAM" id="SignalP"/>
    </source>
</evidence>
<keyword evidence="2" id="KW-0812">Transmembrane</keyword>
<evidence type="ECO:0000259" key="5">
    <source>
        <dbReference type="Pfam" id="PF24607"/>
    </source>
</evidence>
<feature type="transmembrane region" description="Helical" evidence="2">
    <location>
        <begin position="88"/>
        <end position="106"/>
    </location>
</feature>
<accession>A0A4Q2SF63</accession>
<keyword evidence="7" id="KW-1185">Reference proteome</keyword>
<feature type="transmembrane region" description="Helical" evidence="2">
    <location>
        <begin position="218"/>
        <end position="238"/>
    </location>
</feature>
<keyword evidence="2" id="KW-1133">Transmembrane helix</keyword>
<evidence type="ECO:0000259" key="4">
    <source>
        <dbReference type="Pfam" id="PF11847"/>
    </source>
</evidence>
<dbReference type="Gene3D" id="2.60.120.260">
    <property type="entry name" value="Galactose-binding domain-like"/>
    <property type="match status" value="1"/>
</dbReference>
<dbReference type="AlphaFoldDB" id="A0A4Q2SF63"/>
<feature type="domain" description="Arabinofuranosyltransferase D third carbohydrate binding module" evidence="5">
    <location>
        <begin position="890"/>
        <end position="1027"/>
    </location>
</feature>
<proteinExistence type="predicted"/>
<feature type="transmembrane region" description="Helical" evidence="2">
    <location>
        <begin position="181"/>
        <end position="206"/>
    </location>
</feature>
<organism evidence="6 7">
    <name type="scientific">Nocardioides ganghwensis</name>
    <dbReference type="NCBI Taxonomy" id="252230"/>
    <lineage>
        <taxon>Bacteria</taxon>
        <taxon>Bacillati</taxon>
        <taxon>Actinomycetota</taxon>
        <taxon>Actinomycetes</taxon>
        <taxon>Propionibacteriales</taxon>
        <taxon>Nocardioidaceae</taxon>
        <taxon>Nocardioides</taxon>
    </lineage>
</organism>
<gene>
    <name evidence="6" type="ORF">EUA07_04660</name>
</gene>
<dbReference type="Pfam" id="PF24607">
    <property type="entry name" value="CBM_AftD"/>
    <property type="match status" value="1"/>
</dbReference>
<feature type="transmembrane region" description="Helical" evidence="2">
    <location>
        <begin position="269"/>
        <end position="289"/>
    </location>
</feature>
<dbReference type="SUPFAM" id="SSF49785">
    <property type="entry name" value="Galactose-binding domain-like"/>
    <property type="match status" value="1"/>
</dbReference>
<dbReference type="InterPro" id="IPR008979">
    <property type="entry name" value="Galactose-bd-like_sf"/>
</dbReference>
<feature type="transmembrane region" description="Helical" evidence="2">
    <location>
        <begin position="378"/>
        <end position="397"/>
    </location>
</feature>
<feature type="domain" description="Alpha-(1-&gt;3)-arabinofuranosyltransferase N-terminal GT-C" evidence="4">
    <location>
        <begin position="340"/>
        <end position="621"/>
    </location>
</feature>
<protein>
    <submittedName>
        <fullName evidence="6">DUF3367 domain-containing protein</fullName>
    </submittedName>
</protein>
<feature type="domain" description="Alpha-(1-&gt;3)-arabinofuranosyltransferase N-terminal GT-C" evidence="4">
    <location>
        <begin position="35"/>
        <end position="306"/>
    </location>
</feature>
<dbReference type="InterPro" id="IPR056997">
    <property type="entry name" value="CBM_AftD"/>
</dbReference>
<feature type="signal peptide" evidence="3">
    <location>
        <begin position="1"/>
        <end position="24"/>
    </location>
</feature>
<keyword evidence="2" id="KW-0472">Membrane</keyword>
<dbReference type="GO" id="GO:0016740">
    <property type="term" value="F:transferase activity"/>
    <property type="evidence" value="ECO:0007669"/>
    <property type="project" value="InterPro"/>
</dbReference>
<keyword evidence="3" id="KW-0732">Signal</keyword>
<feature type="transmembrane region" description="Helical" evidence="2">
    <location>
        <begin position="296"/>
        <end position="316"/>
    </location>
</feature>